<dbReference type="InterPro" id="IPR029044">
    <property type="entry name" value="Nucleotide-diphossugar_trans"/>
</dbReference>
<dbReference type="PANTHER" id="PTHR43685">
    <property type="entry name" value="GLYCOSYLTRANSFERASE"/>
    <property type="match status" value="1"/>
</dbReference>
<gene>
    <name evidence="2" type="ORF">A0G03_09225</name>
</gene>
<organism evidence="2 3">
    <name type="scientific">Pectobacterium peruviense</name>
    <dbReference type="NCBI Taxonomy" id="2066479"/>
    <lineage>
        <taxon>Bacteria</taxon>
        <taxon>Pseudomonadati</taxon>
        <taxon>Pseudomonadota</taxon>
        <taxon>Gammaproteobacteria</taxon>
        <taxon>Enterobacterales</taxon>
        <taxon>Pectobacteriaceae</taxon>
        <taxon>Pectobacterium</taxon>
    </lineage>
</organism>
<dbReference type="EMBL" id="LXFV01000007">
    <property type="protein sequence ID" value="PKX86577.1"/>
    <property type="molecule type" value="Genomic_DNA"/>
</dbReference>
<dbReference type="InterPro" id="IPR001173">
    <property type="entry name" value="Glyco_trans_2-like"/>
</dbReference>
<name>A0ABX4S7Q9_9GAMM</name>
<keyword evidence="3" id="KW-1185">Reference proteome</keyword>
<evidence type="ECO:0000313" key="3">
    <source>
        <dbReference type="Proteomes" id="UP000234468"/>
    </source>
</evidence>
<dbReference type="SUPFAM" id="SSF53448">
    <property type="entry name" value="Nucleotide-diphospho-sugar transferases"/>
    <property type="match status" value="1"/>
</dbReference>
<dbReference type="PANTHER" id="PTHR43685:SF13">
    <property type="entry name" value="O ANTIGEN BIOSYNTHESIS RHAMNOSYLTRANSFERASE RFBN"/>
    <property type="match status" value="1"/>
</dbReference>
<evidence type="ECO:0000313" key="2">
    <source>
        <dbReference type="EMBL" id="PKX86577.1"/>
    </source>
</evidence>
<reference evidence="2 3" key="1">
    <citation type="submission" date="2016-04" db="EMBL/GenBank/DDBJ databases">
        <title>New species of Pectobacterium.</title>
        <authorList>
            <person name="Waleron M."/>
            <person name="Misztak A.E."/>
            <person name="Waleron K."/>
        </authorList>
    </citation>
    <scope>NUCLEOTIDE SEQUENCE [LARGE SCALE GENOMIC DNA]</scope>
    <source>
        <strain evidence="2 3">IFB5232</strain>
    </source>
</reference>
<dbReference type="InterPro" id="IPR050834">
    <property type="entry name" value="Glycosyltransf_2"/>
</dbReference>
<dbReference type="Gene3D" id="3.90.550.10">
    <property type="entry name" value="Spore Coat Polysaccharide Biosynthesis Protein SpsA, Chain A"/>
    <property type="match status" value="1"/>
</dbReference>
<dbReference type="Pfam" id="PF00535">
    <property type="entry name" value="Glycos_transf_2"/>
    <property type="match status" value="1"/>
</dbReference>
<evidence type="ECO:0000259" key="1">
    <source>
        <dbReference type="Pfam" id="PF00535"/>
    </source>
</evidence>
<accession>A0ABX4S7Q9</accession>
<comment type="caution">
    <text evidence="2">The sequence shown here is derived from an EMBL/GenBank/DDBJ whole genome shotgun (WGS) entry which is preliminary data.</text>
</comment>
<proteinExistence type="predicted"/>
<dbReference type="RefSeq" id="WP_048259371.1">
    <property type="nucleotide sequence ID" value="NZ_AODU01000009.1"/>
</dbReference>
<protein>
    <submittedName>
        <fullName evidence="2">Rhamnosyltransferase</fullName>
    </submittedName>
</protein>
<dbReference type="Proteomes" id="UP000234468">
    <property type="component" value="Unassembled WGS sequence"/>
</dbReference>
<feature type="domain" description="Glycosyltransferase 2-like" evidence="1">
    <location>
        <begin position="6"/>
        <end position="171"/>
    </location>
</feature>
<sequence>MKCLLAIPTFNGGEVWKDVADKIRRYSQVDLYVHVIDSGSKDNTLDVASDYGFKVTEIESKDFNHGSTRNLAVNHNSKDFDVIIFLTQDAIPEPNFIDTIISAFDDEDVVCAYGRQLPHIDATPIAEHARYFNYPEKSHTCSFSDIPIMGIKTAFMSNSFSAYRVSVFEKLSGFPTNTILGEDMHFAARAILSGYKIAYVSDATVRHSHNYSLFQEFKRYFDIGVFHADEPWIRDKFGGAGGEGKRFIFSELSFILRKKRYVDIPLAIMNNGMKLIGYKLGQKYKFLPKSFVKYCSMHRGYWC</sequence>